<dbReference type="EMBL" id="PPTA01000005">
    <property type="protein sequence ID" value="TFB03236.1"/>
    <property type="molecule type" value="Genomic_DNA"/>
</dbReference>
<evidence type="ECO:0000313" key="1">
    <source>
        <dbReference type="EMBL" id="TFB03236.1"/>
    </source>
</evidence>
<comment type="caution">
    <text evidence="1">The sequence shown here is derived from an EMBL/GenBank/DDBJ whole genome shotgun (WGS) entry which is preliminary data.</text>
</comment>
<dbReference type="GeneID" id="300576232"/>
<reference evidence="1 2" key="1">
    <citation type="submission" date="2018-01" db="EMBL/GenBank/DDBJ databases">
        <title>Genome characterization of the sugarcane-associated fungus Trichoderma ghanense CCMA-1212 and their application in lignocelulose bioconversion.</title>
        <authorList>
            <person name="Steindorff A.S."/>
            <person name="Mendes T.D."/>
            <person name="Vilela E.S.D."/>
            <person name="Rodrigues D.S."/>
            <person name="Formighieri E.F."/>
            <person name="Melo I.S."/>
            <person name="Favaro L.C.L."/>
        </authorList>
    </citation>
    <scope>NUCLEOTIDE SEQUENCE [LARGE SCALE GENOMIC DNA]</scope>
    <source>
        <strain evidence="1 2">CCMA-1212</strain>
    </source>
</reference>
<organism evidence="1 2">
    <name type="scientific">Trichoderma ghanense</name>
    <dbReference type="NCBI Taxonomy" id="65468"/>
    <lineage>
        <taxon>Eukaryota</taxon>
        <taxon>Fungi</taxon>
        <taxon>Dikarya</taxon>
        <taxon>Ascomycota</taxon>
        <taxon>Pezizomycotina</taxon>
        <taxon>Sordariomycetes</taxon>
        <taxon>Hypocreomycetidae</taxon>
        <taxon>Hypocreales</taxon>
        <taxon>Hypocreaceae</taxon>
        <taxon>Trichoderma</taxon>
    </lineage>
</organism>
<accession>A0ABY2H652</accession>
<proteinExistence type="predicted"/>
<name>A0ABY2H652_9HYPO</name>
<gene>
    <name evidence="1" type="ORF">CCMA1212_004482</name>
</gene>
<dbReference type="Proteomes" id="UP001642720">
    <property type="component" value="Unassembled WGS sequence"/>
</dbReference>
<protein>
    <submittedName>
        <fullName evidence="1">Uncharacterized protein</fullName>
    </submittedName>
</protein>
<dbReference type="RefSeq" id="XP_073559437.1">
    <property type="nucleotide sequence ID" value="XM_073701782.1"/>
</dbReference>
<evidence type="ECO:0000313" key="2">
    <source>
        <dbReference type="Proteomes" id="UP001642720"/>
    </source>
</evidence>
<sequence length="219" mass="24908">MTMAVSCAHSFVMIKSDNTLVQWICQHCRSGPHWAIYECTYCKLHLCRPCPLDDPFFSVDYRAYSLGTRVKMERKALKAAYCIYTCRLLAEAAAPDPRSASLFPSCLFSLCLSCISTRSWLQVPRGRFLQRTLYGISHHDPDKGPCKALPSKWTLQLRLMECFLEVSRCDSAKSYTWPQPGSPPYLGIEALRLTDGLLSTNWSSYSTYPLQKEGARARR</sequence>
<keyword evidence="2" id="KW-1185">Reference proteome</keyword>